<evidence type="ECO:0000256" key="8">
    <source>
        <dbReference type="ARBA" id="ARBA00022729"/>
    </source>
</evidence>
<keyword evidence="12 21" id="KW-0472">Membrane</keyword>
<dbReference type="SMART" id="SM00423">
    <property type="entry name" value="PSI"/>
    <property type="match status" value="3"/>
</dbReference>
<dbReference type="GO" id="GO:0008360">
    <property type="term" value="P:regulation of cell shape"/>
    <property type="evidence" value="ECO:0007669"/>
    <property type="project" value="TreeGrafter"/>
</dbReference>
<evidence type="ECO:0000256" key="5">
    <source>
        <dbReference type="ARBA" id="ARBA00022475"/>
    </source>
</evidence>
<feature type="domain" description="Sema" evidence="23">
    <location>
        <begin position="1"/>
        <end position="74"/>
    </location>
</feature>
<evidence type="ECO:0000313" key="24">
    <source>
        <dbReference type="Proteomes" id="UP000694845"/>
    </source>
</evidence>
<evidence type="ECO:0000313" key="25">
    <source>
        <dbReference type="RefSeq" id="XP_022100549.1"/>
    </source>
</evidence>
<dbReference type="OMA" id="TRWLAYD"/>
<feature type="transmembrane region" description="Helical" evidence="21">
    <location>
        <begin position="821"/>
        <end position="846"/>
    </location>
</feature>
<dbReference type="PROSITE" id="PS50011">
    <property type="entry name" value="PROTEIN_KINASE_DOM"/>
    <property type="match status" value="1"/>
</dbReference>
<dbReference type="PANTHER" id="PTHR22625">
    <property type="entry name" value="PLEXIN"/>
    <property type="match status" value="1"/>
</dbReference>
<dbReference type="EC" id="2.7.10.1" evidence="3"/>
<evidence type="ECO:0000256" key="16">
    <source>
        <dbReference type="ARBA" id="ARBA00033031"/>
    </source>
</evidence>
<dbReference type="GO" id="GO:0002116">
    <property type="term" value="C:semaphorin receptor complex"/>
    <property type="evidence" value="ECO:0007669"/>
    <property type="project" value="TreeGrafter"/>
</dbReference>
<dbReference type="Gene3D" id="2.60.40.10">
    <property type="entry name" value="Immunoglobulins"/>
    <property type="match status" value="4"/>
</dbReference>
<keyword evidence="20" id="KW-0547">Nucleotide-binding</keyword>
<dbReference type="GO" id="GO:0007162">
    <property type="term" value="P:negative regulation of cell adhesion"/>
    <property type="evidence" value="ECO:0007669"/>
    <property type="project" value="TreeGrafter"/>
</dbReference>
<dbReference type="InterPro" id="IPR015943">
    <property type="entry name" value="WD40/YVTN_repeat-like_dom_sf"/>
</dbReference>
<feature type="binding site" evidence="20">
    <location>
        <position position="948"/>
    </location>
    <ligand>
        <name>ATP</name>
        <dbReference type="ChEBI" id="CHEBI:30616"/>
    </ligand>
</feature>
<dbReference type="Pfam" id="PF01437">
    <property type="entry name" value="PSI"/>
    <property type="match status" value="1"/>
</dbReference>
<dbReference type="OrthoDB" id="125363at2759"/>
<gene>
    <name evidence="25" type="primary">LOC110984556</name>
</gene>
<comment type="caution">
    <text evidence="19">Lacks conserved residue(s) required for the propagation of feature annotation.</text>
</comment>
<dbReference type="InterPro" id="IPR041362">
    <property type="entry name" value="TIG2_plexin"/>
</dbReference>
<keyword evidence="10" id="KW-0832">Ubl conjugation</keyword>
<keyword evidence="9" id="KW-0677">Repeat</keyword>
<dbReference type="PANTHER" id="PTHR22625:SF44">
    <property type="entry name" value="PLEXIN-B"/>
    <property type="match status" value="1"/>
</dbReference>
<dbReference type="CDD" id="cd00603">
    <property type="entry name" value="IPT_PCSR"/>
    <property type="match status" value="1"/>
</dbReference>
<dbReference type="FunFam" id="2.60.40.10:FF:000131">
    <property type="entry name" value="Plexin A2"/>
    <property type="match status" value="1"/>
</dbReference>
<dbReference type="SMART" id="SM00219">
    <property type="entry name" value="TyrKc"/>
    <property type="match status" value="1"/>
</dbReference>
<sequence>MSSIVTAIELNHTVAFIGTSSGDLLKVHLDNNVTGRVYERVAVDSSPVLRDIKLDNQTDQLYLLTEQKLLKLRVENCSQYTTCDDCIGTAAGQDGDPYCGWCSLERKCTRYSACHLPDLSTRWLAYDAEQCLEIIDVENSLPLSMTEKKISLIVQQLPDLCPGQSYECHFGSYVSMAVKTGNVLACTTPPVDEIPSVKQDEDATTVQLSIYSTETAINFVDVPFHFYECSSHTSCVSCVGSNWTCDWCVFEKRCTHDNSSCMRADEVVITGDNNPRMSSTKGPGFCPQLQAQEGEVLIPVGVKSSITFQTANLPNPAQIFSYACRLRVEGGDMVANARRLNDTVTCEERTYSYTGEEREVDTFLVLEWVDLSNQRHVVNDVHGYIVTLYDCSIIGPDCSRCVTANSELYCLWCGSTCTFDAQCDLSAEITLPHNGHNCPDPVLTGVNPRSGPIEGNTVIAVFGTDLGRRFEDIDTVMVGNQPCDVAGFASLYSTGGSISCLTPPGSEGPALVTLSITGANGTLQSSMGTVTFAYTDPQISNFVPIVGPEAGGTVVTISGFNLQTGNTIEAYFGNSQCVIVSVQDDSLQCRTSPSTAGNADVLRLSFDGAHRTSTSRFSFVSNPQITKVSPLASIQAGGRNLSVTGKDFNIIQTLKIVVYCPANNSLLQFEEQCRRNSDTSLTCPSPDIRPYRCNAGTFGFIMDSVTELLTWSERNDVTLEYFPDPVYFPFDGEGYDVMAIGYLMKIHGKGIDSAVTAKEIVVTVGSERCEVSVIGDNILVCKLPKIQPTSLDGSYYPAAVVHHGNLIFNLGKVIYGHRADLIAILVPSVIIPLSMAILLAACLMYCRQMRRKRNFEQQLMERLLEFHHAISSANKQILDGSEGRTCTLPTSKQKRIVLNRRISFVPSDVLIDYTRLEFGKTLGQGAFGRVLRAVLHNTEQEDNIVAVKTVQDTSDSKLVMKFLEEGLIMKRFDHVNVMGLLGLTFDPDDNPMLVLPFMANGDLKTFMIRKKKPLPTSLLLRFASHVALGMAYLA</sequence>
<dbReference type="RefSeq" id="XP_022100549.1">
    <property type="nucleotide sequence ID" value="XM_022244857.1"/>
</dbReference>
<keyword evidence="24" id="KW-1185">Reference proteome</keyword>
<evidence type="ECO:0000256" key="14">
    <source>
        <dbReference type="ARBA" id="ARBA00023180"/>
    </source>
</evidence>
<dbReference type="InterPro" id="IPR013783">
    <property type="entry name" value="Ig-like_fold"/>
</dbReference>
<evidence type="ECO:0000256" key="10">
    <source>
        <dbReference type="ARBA" id="ARBA00022843"/>
    </source>
</evidence>
<comment type="similarity">
    <text evidence="2">Belongs to the plexin family.</text>
</comment>
<dbReference type="Gene3D" id="3.30.200.20">
    <property type="entry name" value="Phosphorylase Kinase, domain 1"/>
    <property type="match status" value="1"/>
</dbReference>
<dbReference type="InterPro" id="IPR014756">
    <property type="entry name" value="Ig_E-set"/>
</dbReference>
<name>A0A8B7Z4I8_ACAPL</name>
<evidence type="ECO:0000256" key="4">
    <source>
        <dbReference type="ARBA" id="ARBA00019839"/>
    </source>
</evidence>
<keyword evidence="8" id="KW-0732">Signal</keyword>
<comment type="subcellular location">
    <subcellularLocation>
        <location evidence="1">Cell membrane</location>
        <topology evidence="1">Single-pass type I membrane protein</topology>
    </subcellularLocation>
</comment>
<keyword evidence="7 21" id="KW-0812">Transmembrane</keyword>
<keyword evidence="6" id="KW-0597">Phosphoprotein</keyword>
<dbReference type="InterPro" id="IPR020635">
    <property type="entry name" value="Tyr_kinase_cat_dom"/>
</dbReference>
<dbReference type="InterPro" id="IPR016201">
    <property type="entry name" value="PSI"/>
</dbReference>
<evidence type="ECO:0000256" key="18">
    <source>
        <dbReference type="ARBA" id="ARBA00033136"/>
    </source>
</evidence>
<evidence type="ECO:0000256" key="2">
    <source>
        <dbReference type="ARBA" id="ARBA00010297"/>
    </source>
</evidence>
<evidence type="ECO:0000256" key="9">
    <source>
        <dbReference type="ARBA" id="ARBA00022737"/>
    </source>
</evidence>
<evidence type="ECO:0000256" key="21">
    <source>
        <dbReference type="SAM" id="Phobius"/>
    </source>
</evidence>
<evidence type="ECO:0000259" key="23">
    <source>
        <dbReference type="PROSITE" id="PS51004"/>
    </source>
</evidence>
<evidence type="ECO:0000259" key="22">
    <source>
        <dbReference type="PROSITE" id="PS50011"/>
    </source>
</evidence>
<evidence type="ECO:0000256" key="17">
    <source>
        <dbReference type="ARBA" id="ARBA00033117"/>
    </source>
</evidence>
<keyword evidence="13" id="KW-1015">Disulfide bond</keyword>
<dbReference type="SMART" id="SM00429">
    <property type="entry name" value="IPT"/>
    <property type="match status" value="3"/>
</dbReference>
<dbReference type="InterPro" id="IPR002909">
    <property type="entry name" value="IPT_dom"/>
</dbReference>
<dbReference type="InterPro" id="IPR017441">
    <property type="entry name" value="Protein_kinase_ATP_BS"/>
</dbReference>
<protein>
    <recommendedName>
        <fullName evidence="4">Hepatocyte growth factor receptor</fullName>
        <ecNumber evidence="3">2.7.10.1</ecNumber>
    </recommendedName>
    <alternativeName>
        <fullName evidence="18">HGF/SF receptor</fullName>
    </alternativeName>
    <alternativeName>
        <fullName evidence="17">Proto-oncogene c-Met</fullName>
    </alternativeName>
    <alternativeName>
        <fullName evidence="15">Scatter factor receptor</fullName>
    </alternativeName>
    <alternativeName>
        <fullName evidence="16">Tyrosine-protein kinase Met</fullName>
    </alternativeName>
</protein>
<evidence type="ECO:0000256" key="7">
    <source>
        <dbReference type="ARBA" id="ARBA00022692"/>
    </source>
</evidence>
<dbReference type="Pfam" id="PF24479">
    <property type="entry name" value="PSI_PlexinA-B"/>
    <property type="match status" value="1"/>
</dbReference>
<keyword evidence="11 21" id="KW-1133">Transmembrane helix</keyword>
<dbReference type="SUPFAM" id="SSF81296">
    <property type="entry name" value="E set domains"/>
    <property type="match status" value="3"/>
</dbReference>
<evidence type="ECO:0000256" key="20">
    <source>
        <dbReference type="PROSITE-ProRule" id="PRU10141"/>
    </source>
</evidence>
<dbReference type="InterPro" id="IPR001245">
    <property type="entry name" value="Ser-Thr/Tyr_kinase_cat_dom"/>
</dbReference>
<dbReference type="SUPFAM" id="SSF103575">
    <property type="entry name" value="Plexin repeat"/>
    <property type="match status" value="2"/>
</dbReference>
<dbReference type="GeneID" id="110984556"/>
<dbReference type="InterPro" id="IPR000719">
    <property type="entry name" value="Prot_kinase_dom"/>
</dbReference>
<evidence type="ECO:0000256" key="11">
    <source>
        <dbReference type="ARBA" id="ARBA00022989"/>
    </source>
</evidence>
<dbReference type="InterPro" id="IPR041019">
    <property type="entry name" value="TIG1_plexin"/>
</dbReference>
<dbReference type="GO" id="GO:0005886">
    <property type="term" value="C:plasma membrane"/>
    <property type="evidence" value="ECO:0007669"/>
    <property type="project" value="UniProtKB-SubCell"/>
</dbReference>
<dbReference type="PROSITE" id="PS00107">
    <property type="entry name" value="PROTEIN_KINASE_ATP"/>
    <property type="match status" value="1"/>
</dbReference>
<evidence type="ECO:0000256" key="1">
    <source>
        <dbReference type="ARBA" id="ARBA00004251"/>
    </source>
</evidence>
<dbReference type="InterPro" id="IPR011009">
    <property type="entry name" value="Kinase-like_dom_sf"/>
</dbReference>
<keyword evidence="20" id="KW-0067">ATP-binding</keyword>
<organism evidence="24 25">
    <name type="scientific">Acanthaster planci</name>
    <name type="common">Crown-of-thorns starfish</name>
    <dbReference type="NCBI Taxonomy" id="133434"/>
    <lineage>
        <taxon>Eukaryota</taxon>
        <taxon>Metazoa</taxon>
        <taxon>Echinodermata</taxon>
        <taxon>Eleutherozoa</taxon>
        <taxon>Asterozoa</taxon>
        <taxon>Asteroidea</taxon>
        <taxon>Valvatacea</taxon>
        <taxon>Valvatida</taxon>
        <taxon>Acanthasteridae</taxon>
        <taxon>Acanthaster</taxon>
    </lineage>
</organism>
<keyword evidence="14" id="KW-0325">Glycoprotein</keyword>
<dbReference type="GO" id="GO:0004714">
    <property type="term" value="F:transmembrane receptor protein tyrosine kinase activity"/>
    <property type="evidence" value="ECO:0007669"/>
    <property type="project" value="UniProtKB-EC"/>
</dbReference>
<evidence type="ECO:0000256" key="12">
    <source>
        <dbReference type="ARBA" id="ARBA00023136"/>
    </source>
</evidence>
<accession>A0A8B7Z4I8</accession>
<evidence type="ECO:0000256" key="15">
    <source>
        <dbReference type="ARBA" id="ARBA00030820"/>
    </source>
</evidence>
<keyword evidence="5" id="KW-1003">Cell membrane</keyword>
<feature type="domain" description="Protein kinase" evidence="22">
    <location>
        <begin position="916"/>
        <end position="1034"/>
    </location>
</feature>
<dbReference type="AlphaFoldDB" id="A0A8B7Z4I8"/>
<dbReference type="InterPro" id="IPR001627">
    <property type="entry name" value="Semap_dom"/>
</dbReference>
<dbReference type="GO" id="GO:0005524">
    <property type="term" value="F:ATP binding"/>
    <property type="evidence" value="ECO:0007669"/>
    <property type="project" value="UniProtKB-UniRule"/>
</dbReference>
<evidence type="ECO:0000256" key="13">
    <source>
        <dbReference type="ARBA" id="ARBA00023157"/>
    </source>
</evidence>
<dbReference type="Gene3D" id="2.130.10.10">
    <property type="entry name" value="YVTN repeat-like/Quinoprotein amine dehydrogenase"/>
    <property type="match status" value="1"/>
</dbReference>
<dbReference type="InterPro" id="IPR002165">
    <property type="entry name" value="Plexin_repeat"/>
</dbReference>
<dbReference type="FunFam" id="2.60.40.10:FF:000868">
    <property type="entry name" value="Plexin D1"/>
    <property type="match status" value="1"/>
</dbReference>
<dbReference type="GO" id="GO:0050772">
    <property type="term" value="P:positive regulation of axonogenesis"/>
    <property type="evidence" value="ECO:0007669"/>
    <property type="project" value="TreeGrafter"/>
</dbReference>
<dbReference type="PROSITE" id="PS51004">
    <property type="entry name" value="SEMA"/>
    <property type="match status" value="1"/>
</dbReference>
<dbReference type="Pfam" id="PF18020">
    <property type="entry name" value="TIG_2"/>
    <property type="match status" value="1"/>
</dbReference>
<evidence type="ECO:0000256" key="3">
    <source>
        <dbReference type="ARBA" id="ARBA00011902"/>
    </source>
</evidence>
<dbReference type="SUPFAM" id="SSF56112">
    <property type="entry name" value="Protein kinase-like (PK-like)"/>
    <property type="match status" value="1"/>
</dbReference>
<dbReference type="Pfam" id="PF17960">
    <property type="entry name" value="TIG_plexin"/>
    <property type="match status" value="1"/>
</dbReference>
<dbReference type="InterPro" id="IPR036352">
    <property type="entry name" value="Semap_dom_sf"/>
</dbReference>
<dbReference type="SUPFAM" id="SSF101912">
    <property type="entry name" value="Sema domain"/>
    <property type="match status" value="1"/>
</dbReference>
<evidence type="ECO:0000256" key="6">
    <source>
        <dbReference type="ARBA" id="ARBA00022553"/>
    </source>
</evidence>
<evidence type="ECO:0000256" key="19">
    <source>
        <dbReference type="PROSITE-ProRule" id="PRU00352"/>
    </source>
</evidence>
<dbReference type="InterPro" id="IPR031148">
    <property type="entry name" value="Plexin"/>
</dbReference>
<dbReference type="KEGG" id="aplc:110984556"/>
<proteinExistence type="inferred from homology"/>
<dbReference type="GO" id="GO:0017154">
    <property type="term" value="F:semaphorin receptor activity"/>
    <property type="evidence" value="ECO:0007669"/>
    <property type="project" value="InterPro"/>
</dbReference>
<dbReference type="Pfam" id="PF07714">
    <property type="entry name" value="PK_Tyr_Ser-Thr"/>
    <property type="match status" value="1"/>
</dbReference>
<dbReference type="GO" id="GO:0030334">
    <property type="term" value="P:regulation of cell migration"/>
    <property type="evidence" value="ECO:0007669"/>
    <property type="project" value="TreeGrafter"/>
</dbReference>
<dbReference type="Pfam" id="PF01833">
    <property type="entry name" value="TIG"/>
    <property type="match status" value="2"/>
</dbReference>
<reference evidence="25" key="1">
    <citation type="submission" date="2025-08" db="UniProtKB">
        <authorList>
            <consortium name="RefSeq"/>
        </authorList>
    </citation>
    <scope>IDENTIFICATION</scope>
</reference>
<dbReference type="Proteomes" id="UP000694845">
    <property type="component" value="Unplaced"/>
</dbReference>